<feature type="domain" description="DUF1308" evidence="1">
    <location>
        <begin position="312"/>
        <end position="399"/>
    </location>
</feature>
<evidence type="ECO:0000259" key="1">
    <source>
        <dbReference type="Pfam" id="PF07000"/>
    </source>
</evidence>
<organism evidence="2 3">
    <name type="scientific">Mycoemilia scoparia</name>
    <dbReference type="NCBI Taxonomy" id="417184"/>
    <lineage>
        <taxon>Eukaryota</taxon>
        <taxon>Fungi</taxon>
        <taxon>Fungi incertae sedis</taxon>
        <taxon>Zoopagomycota</taxon>
        <taxon>Kickxellomycotina</taxon>
        <taxon>Kickxellomycetes</taxon>
        <taxon>Kickxellales</taxon>
        <taxon>Kickxellaceae</taxon>
        <taxon>Mycoemilia</taxon>
    </lineage>
</organism>
<evidence type="ECO:0000313" key="2">
    <source>
        <dbReference type="EMBL" id="KAJ1919484.1"/>
    </source>
</evidence>
<name>A0A9W7ZZ17_9FUNG</name>
<dbReference type="PANTHER" id="PTHR13379">
    <property type="entry name" value="UNCHARACTERIZED DUF1308"/>
    <property type="match status" value="1"/>
</dbReference>
<reference evidence="2" key="1">
    <citation type="submission" date="2022-07" db="EMBL/GenBank/DDBJ databases">
        <title>Phylogenomic reconstructions and comparative analyses of Kickxellomycotina fungi.</title>
        <authorList>
            <person name="Reynolds N.K."/>
            <person name="Stajich J.E."/>
            <person name="Barry K."/>
            <person name="Grigoriev I.V."/>
            <person name="Crous P."/>
            <person name="Smith M.E."/>
        </authorList>
    </citation>
    <scope>NUCLEOTIDE SEQUENCE</scope>
    <source>
        <strain evidence="2">NBRC 100468</strain>
    </source>
</reference>
<dbReference type="PANTHER" id="PTHR13379:SF0">
    <property type="entry name" value="UPF0415 PROTEIN C7ORF25"/>
    <property type="match status" value="1"/>
</dbReference>
<gene>
    <name evidence="2" type="ORF">H4219_001955</name>
</gene>
<keyword evidence="3" id="KW-1185">Reference proteome</keyword>
<proteinExistence type="predicted"/>
<dbReference type="InterPro" id="IPR010733">
    <property type="entry name" value="DUF1308"/>
</dbReference>
<dbReference type="Proteomes" id="UP001150538">
    <property type="component" value="Unassembled WGS sequence"/>
</dbReference>
<dbReference type="AlphaFoldDB" id="A0A9W7ZZ17"/>
<dbReference type="EMBL" id="JANBPU010000026">
    <property type="protein sequence ID" value="KAJ1919484.1"/>
    <property type="molecule type" value="Genomic_DNA"/>
</dbReference>
<accession>A0A9W7ZZ17</accession>
<comment type="caution">
    <text evidence="2">The sequence shown here is derived from an EMBL/GenBank/DDBJ whole genome shotgun (WGS) entry which is preliminary data.</text>
</comment>
<dbReference type="OrthoDB" id="441890at2759"/>
<protein>
    <recommendedName>
        <fullName evidence="1">DUF1308 domain-containing protein</fullName>
    </recommendedName>
</protein>
<dbReference type="Pfam" id="PF07000">
    <property type="entry name" value="DUF1308"/>
    <property type="match status" value="1"/>
</dbReference>
<sequence length="511" mass="57305">MEKITVPSTDHLPKFQTLLEKISLAMKSWPIESASSVDQQDPISKSGVGSRCQSSNYTLAEGLKRLHKLVLQEQDSLLKLSHSSEYKDNDDIIPPNLRFFWMLFRYLTHYKNKATDCLRIIKYSAKKDDGGAKQSSVRIDAVLAEQGMVWVKVINKRLSDYWNTLGIIEAENSNSAIDLDEDWRPFAGSVIQLPFIQQIMKYKEASKYNPPIEGEGPRMRIILRKDFDTFDDPLKAAGMKKFEDVVIEVLDSFDVELGFCSLDERAGQVIDVVSHSSRERIHSTNGKANANDTSVISQSSGVHDNDSKLLILDVTTLSALVSDLTHSYPNPPDPANFSQRHQVRLQAEFEHTSPVLPVLFETFQNKTLATTESAYVFFKRLVDDVGSSTEAARVNGLFQCYESECEFPLQNKQINKPSWQSWLSYSQQPGSIPCVRIIPSTPSKRVNDIFLNQAVSSLGPFKKLHRDIIGTTDELNATLVTANAAGTKYLNKSGIDNIHAIVHSPRSLFSA</sequence>
<evidence type="ECO:0000313" key="3">
    <source>
        <dbReference type="Proteomes" id="UP001150538"/>
    </source>
</evidence>